<name>A0A2G4YW64_9PROT</name>
<feature type="transmembrane region" description="Helical" evidence="1">
    <location>
        <begin position="16"/>
        <end position="37"/>
    </location>
</feature>
<dbReference type="Proteomes" id="UP000229730">
    <property type="component" value="Unassembled WGS sequence"/>
</dbReference>
<dbReference type="RefSeq" id="WP_099470867.1">
    <property type="nucleotide sequence ID" value="NZ_CP041025.1"/>
</dbReference>
<keyword evidence="1" id="KW-0472">Membrane</keyword>
<keyword evidence="1" id="KW-0812">Transmembrane</keyword>
<protein>
    <submittedName>
        <fullName evidence="2">Uncharacterized protein</fullName>
    </submittedName>
</protein>
<keyword evidence="1" id="KW-1133">Transmembrane helix</keyword>
<dbReference type="EMBL" id="PDEM01000007">
    <property type="protein sequence ID" value="PHZ86490.1"/>
    <property type="molecule type" value="Genomic_DNA"/>
</dbReference>
<feature type="transmembrane region" description="Helical" evidence="1">
    <location>
        <begin position="49"/>
        <end position="66"/>
    </location>
</feature>
<evidence type="ECO:0000256" key="1">
    <source>
        <dbReference type="SAM" id="Phobius"/>
    </source>
</evidence>
<keyword evidence="3" id="KW-1185">Reference proteome</keyword>
<gene>
    <name evidence="2" type="ORF">CRD36_00965</name>
</gene>
<dbReference type="InParanoid" id="A0A2G4YW64"/>
<evidence type="ECO:0000313" key="3">
    <source>
        <dbReference type="Proteomes" id="UP000229730"/>
    </source>
</evidence>
<dbReference type="OrthoDB" id="8758933at2"/>
<comment type="caution">
    <text evidence="2">The sequence shown here is derived from an EMBL/GenBank/DDBJ whole genome shotgun (WGS) entry which is preliminary data.</text>
</comment>
<feature type="transmembrane region" description="Helical" evidence="1">
    <location>
        <begin position="192"/>
        <end position="211"/>
    </location>
</feature>
<proteinExistence type="predicted"/>
<organism evidence="2 3">
    <name type="scientific">Paremcibacter congregatus</name>
    <dbReference type="NCBI Taxonomy" id="2043170"/>
    <lineage>
        <taxon>Bacteria</taxon>
        <taxon>Pseudomonadati</taxon>
        <taxon>Pseudomonadota</taxon>
        <taxon>Alphaproteobacteria</taxon>
        <taxon>Emcibacterales</taxon>
        <taxon>Emcibacteraceae</taxon>
        <taxon>Paremcibacter</taxon>
    </lineage>
</organism>
<dbReference type="AlphaFoldDB" id="A0A2G4YW64"/>
<accession>A0A2G4YW64</accession>
<sequence>MNIWGEKILDLAANPYWVIGLFLSLTLILHGLFVFLFPLSLRAWKLADYIWLSLAFLSILGLVGQAQQFRAERVHNDVEWTTTQSLNDVRSWFTNYQILICAKAKTNKQNKTGRTDYSALCNLLEARINDITLLQKGGEAFPPLNHNLTHGLKDFSAIIPLNEQKILRNRLDRYAENRKRNIRNIQDLERNAIQRILLILAPVMFATALAIRITKVTAEYRLLPPHN</sequence>
<evidence type="ECO:0000313" key="2">
    <source>
        <dbReference type="EMBL" id="PHZ86490.1"/>
    </source>
</evidence>
<reference evidence="2 3" key="1">
    <citation type="submission" date="2017-10" db="EMBL/GenBank/DDBJ databases">
        <title>Frigbacter circumglobatus gen. nov. sp. nov., isolated from sediment cultured in situ.</title>
        <authorList>
            <person name="Zhao Z."/>
        </authorList>
    </citation>
    <scope>NUCLEOTIDE SEQUENCE [LARGE SCALE GENOMIC DNA]</scope>
    <source>
        <strain evidence="2 3">ZYL</strain>
    </source>
</reference>